<dbReference type="PROSITE" id="PS00108">
    <property type="entry name" value="PROTEIN_KINASE_ST"/>
    <property type="match status" value="1"/>
</dbReference>
<dbReference type="FunFam" id="3.30.200.20:FF:000351">
    <property type="entry name" value="protein kinase PINOID 2"/>
    <property type="match status" value="1"/>
</dbReference>
<dbReference type="GO" id="GO:0005524">
    <property type="term" value="F:ATP binding"/>
    <property type="evidence" value="ECO:0007669"/>
    <property type="project" value="UniProtKB-KW"/>
</dbReference>
<dbReference type="PROSITE" id="PS50011">
    <property type="entry name" value="PROTEIN_KINASE_DOM"/>
    <property type="match status" value="1"/>
</dbReference>
<dbReference type="InterPro" id="IPR011009">
    <property type="entry name" value="Kinase-like_dom_sf"/>
</dbReference>
<protein>
    <recommendedName>
        <fullName evidence="2">non-specific serine/threonine protein kinase</fullName>
        <ecNumber evidence="2">2.7.11.1</ecNumber>
    </recommendedName>
</protein>
<comment type="similarity">
    <text evidence="1">Belongs to the protein kinase superfamily. AGC Ser/Thr protein kinase family.</text>
</comment>
<sequence length="456" mass="50507">MLNCGRRDSDGDTSLETANSGSSHSSMSSESCSSFSRISFDLPTCRSSPENLTIKPHRSSDFAYSAIRSATFGRKSGLSFRDFRLLRRIGSGDIGTVYLCRLSNDHGCDGGRVDDRCSYAMKVVDKEVLAVKKKVHRAEMERKILKMLDHPFLPTLYAEFEASHFSCIVMEYCCGGDLHSLRHRQPRKRFSLYSARFYAAEVLVALEYLHMLGIIYRDLKPENVLVRSDGHIMLSDFDLSLCSDAIPAVESSASSPDPASPSNLTYNRPHGTASRFSRLRNRLFPSKKVQNVTPNRLFVAEPVAAKSSSFVGTHEYVSPEVASGGSHGNAVDWWSLGIFMYELIYGGTPFAAASNEMTLRNIVKKPLTFPTHAPSSALESHARDLISGLLNKDPNIRLGSKRGSAEVKTHPFFKGLNFALIRMVTPPEIPGLSLKKQTTSFYHGNGKGQSTAFDYF</sequence>
<reference evidence="14 15" key="1">
    <citation type="journal article" date="2020" name="Nat. Commun.">
        <title>Genome of Tripterygium wilfordii and identification of cytochrome P450 involved in triptolide biosynthesis.</title>
        <authorList>
            <person name="Tu L."/>
            <person name="Su P."/>
            <person name="Zhang Z."/>
            <person name="Gao L."/>
            <person name="Wang J."/>
            <person name="Hu T."/>
            <person name="Zhou J."/>
            <person name="Zhang Y."/>
            <person name="Zhao Y."/>
            <person name="Liu Y."/>
            <person name="Song Y."/>
            <person name="Tong Y."/>
            <person name="Lu Y."/>
            <person name="Yang J."/>
            <person name="Xu C."/>
            <person name="Jia M."/>
            <person name="Peters R.J."/>
            <person name="Huang L."/>
            <person name="Gao W."/>
        </authorList>
    </citation>
    <scope>NUCLEOTIDE SEQUENCE [LARGE SCALE GENOMIC DNA]</scope>
    <source>
        <strain evidence="15">cv. XIE 37</strain>
        <tissue evidence="14">Leaf</tissue>
    </source>
</reference>
<evidence type="ECO:0000256" key="9">
    <source>
        <dbReference type="ARBA" id="ARBA00023294"/>
    </source>
</evidence>
<dbReference type="GO" id="GO:0009734">
    <property type="term" value="P:auxin-activated signaling pathway"/>
    <property type="evidence" value="ECO:0007669"/>
    <property type="project" value="UniProtKB-KW"/>
</dbReference>
<keyword evidence="9" id="KW-0927">Auxin signaling pathway</keyword>
<dbReference type="Gene3D" id="3.30.200.20">
    <property type="entry name" value="Phosphorylase Kinase, domain 1"/>
    <property type="match status" value="2"/>
</dbReference>
<dbReference type="EC" id="2.7.11.1" evidence="2"/>
<comment type="caution">
    <text evidence="14">The sequence shown here is derived from an EMBL/GenBank/DDBJ whole genome shotgun (WGS) entry which is preliminary data.</text>
</comment>
<keyword evidence="7 14" id="KW-0418">Kinase</keyword>
<feature type="compositionally biased region" description="Low complexity" evidence="12">
    <location>
        <begin position="251"/>
        <end position="262"/>
    </location>
</feature>
<evidence type="ECO:0000256" key="1">
    <source>
        <dbReference type="ARBA" id="ARBA00009903"/>
    </source>
</evidence>
<proteinExistence type="inferred from homology"/>
<dbReference type="InParanoid" id="A0A7J7CQG8"/>
<feature type="compositionally biased region" description="Low complexity" evidence="12">
    <location>
        <begin position="20"/>
        <end position="31"/>
    </location>
</feature>
<evidence type="ECO:0000256" key="5">
    <source>
        <dbReference type="ARBA" id="ARBA00022679"/>
    </source>
</evidence>
<feature type="region of interest" description="Disordered" evidence="12">
    <location>
        <begin position="1"/>
        <end position="31"/>
    </location>
</feature>
<dbReference type="PANTHER" id="PTHR45637">
    <property type="entry name" value="FLIPPASE KINASE 1-RELATED"/>
    <property type="match status" value="1"/>
</dbReference>
<dbReference type="InterPro" id="IPR008271">
    <property type="entry name" value="Ser/Thr_kinase_AS"/>
</dbReference>
<dbReference type="FunFam" id="1.10.510.10:FF:000020">
    <property type="entry name" value="serine/threonine-protein kinase D6PK-like"/>
    <property type="match status" value="1"/>
</dbReference>
<evidence type="ECO:0000313" key="14">
    <source>
        <dbReference type="EMBL" id="KAF5736363.1"/>
    </source>
</evidence>
<keyword evidence="4" id="KW-0723">Serine/threonine-protein kinase</keyword>
<dbReference type="Proteomes" id="UP000593562">
    <property type="component" value="Unassembled WGS sequence"/>
</dbReference>
<dbReference type="InterPro" id="IPR000719">
    <property type="entry name" value="Prot_kinase_dom"/>
</dbReference>
<evidence type="ECO:0000256" key="12">
    <source>
        <dbReference type="SAM" id="MobiDB-lite"/>
    </source>
</evidence>
<comment type="catalytic activity">
    <reaction evidence="10">
        <text>L-threonyl-[protein] + ATP = O-phospho-L-threonyl-[protein] + ADP + H(+)</text>
        <dbReference type="Rhea" id="RHEA:46608"/>
        <dbReference type="Rhea" id="RHEA-COMP:11060"/>
        <dbReference type="Rhea" id="RHEA-COMP:11605"/>
        <dbReference type="ChEBI" id="CHEBI:15378"/>
        <dbReference type="ChEBI" id="CHEBI:30013"/>
        <dbReference type="ChEBI" id="CHEBI:30616"/>
        <dbReference type="ChEBI" id="CHEBI:61977"/>
        <dbReference type="ChEBI" id="CHEBI:456216"/>
        <dbReference type="EC" id="2.7.11.1"/>
    </reaction>
</comment>
<evidence type="ECO:0000256" key="4">
    <source>
        <dbReference type="ARBA" id="ARBA00022527"/>
    </source>
</evidence>
<evidence type="ECO:0000256" key="3">
    <source>
        <dbReference type="ARBA" id="ARBA00022473"/>
    </source>
</evidence>
<evidence type="ECO:0000256" key="7">
    <source>
        <dbReference type="ARBA" id="ARBA00022777"/>
    </source>
</evidence>
<dbReference type="AlphaFoldDB" id="A0A7J7CQG8"/>
<accession>A0A7J7CQG8</accession>
<comment type="catalytic activity">
    <reaction evidence="11">
        <text>L-seryl-[protein] + ATP = O-phospho-L-seryl-[protein] + ADP + H(+)</text>
        <dbReference type="Rhea" id="RHEA:17989"/>
        <dbReference type="Rhea" id="RHEA-COMP:9863"/>
        <dbReference type="Rhea" id="RHEA-COMP:11604"/>
        <dbReference type="ChEBI" id="CHEBI:15378"/>
        <dbReference type="ChEBI" id="CHEBI:29999"/>
        <dbReference type="ChEBI" id="CHEBI:30616"/>
        <dbReference type="ChEBI" id="CHEBI:83421"/>
        <dbReference type="ChEBI" id="CHEBI:456216"/>
        <dbReference type="EC" id="2.7.11.1"/>
    </reaction>
</comment>
<dbReference type="GO" id="GO:0004674">
    <property type="term" value="F:protein serine/threonine kinase activity"/>
    <property type="evidence" value="ECO:0007669"/>
    <property type="project" value="UniProtKB-KW"/>
</dbReference>
<evidence type="ECO:0000259" key="13">
    <source>
        <dbReference type="PROSITE" id="PS50011"/>
    </source>
</evidence>
<evidence type="ECO:0000256" key="8">
    <source>
        <dbReference type="ARBA" id="ARBA00022840"/>
    </source>
</evidence>
<keyword evidence="6" id="KW-0547">Nucleotide-binding</keyword>
<evidence type="ECO:0000256" key="11">
    <source>
        <dbReference type="ARBA" id="ARBA00048679"/>
    </source>
</evidence>
<dbReference type="GO" id="GO:0048825">
    <property type="term" value="P:cotyledon development"/>
    <property type="evidence" value="ECO:0007669"/>
    <property type="project" value="UniProtKB-ARBA"/>
</dbReference>
<dbReference type="EMBL" id="JAAARO010000014">
    <property type="protein sequence ID" value="KAF5736363.1"/>
    <property type="molecule type" value="Genomic_DNA"/>
</dbReference>
<keyword evidence="8" id="KW-0067">ATP-binding</keyword>
<feature type="region of interest" description="Disordered" evidence="12">
    <location>
        <begin position="251"/>
        <end position="270"/>
    </location>
</feature>
<feature type="domain" description="Protein kinase" evidence="13">
    <location>
        <begin position="83"/>
        <end position="413"/>
    </location>
</feature>
<evidence type="ECO:0000256" key="10">
    <source>
        <dbReference type="ARBA" id="ARBA00047899"/>
    </source>
</evidence>
<gene>
    <name evidence="14" type="ORF">HS088_TW14G00505</name>
</gene>
<keyword evidence="5" id="KW-0808">Transferase</keyword>
<dbReference type="FunFam" id="1.10.510.10:FF:000277">
    <property type="entry name" value="protein kinase PINOID"/>
    <property type="match status" value="1"/>
</dbReference>
<dbReference type="Pfam" id="PF00069">
    <property type="entry name" value="Pkinase"/>
    <property type="match status" value="2"/>
</dbReference>
<keyword evidence="3" id="KW-0217">Developmental protein</keyword>
<dbReference type="SUPFAM" id="SSF56112">
    <property type="entry name" value="Protein kinase-like (PK-like)"/>
    <property type="match status" value="1"/>
</dbReference>
<evidence type="ECO:0000313" key="15">
    <source>
        <dbReference type="Proteomes" id="UP000593562"/>
    </source>
</evidence>
<organism evidence="14 15">
    <name type="scientific">Tripterygium wilfordii</name>
    <name type="common">Thunder God vine</name>
    <dbReference type="NCBI Taxonomy" id="458696"/>
    <lineage>
        <taxon>Eukaryota</taxon>
        <taxon>Viridiplantae</taxon>
        <taxon>Streptophyta</taxon>
        <taxon>Embryophyta</taxon>
        <taxon>Tracheophyta</taxon>
        <taxon>Spermatophyta</taxon>
        <taxon>Magnoliopsida</taxon>
        <taxon>eudicotyledons</taxon>
        <taxon>Gunneridae</taxon>
        <taxon>Pentapetalae</taxon>
        <taxon>rosids</taxon>
        <taxon>fabids</taxon>
        <taxon>Celastrales</taxon>
        <taxon>Celastraceae</taxon>
        <taxon>Tripterygium</taxon>
    </lineage>
</organism>
<evidence type="ECO:0000256" key="6">
    <source>
        <dbReference type="ARBA" id="ARBA00022741"/>
    </source>
</evidence>
<dbReference type="Gene3D" id="1.10.510.10">
    <property type="entry name" value="Transferase(Phosphotransferase) domain 1"/>
    <property type="match status" value="2"/>
</dbReference>
<name>A0A7J7CQG8_TRIWF</name>
<dbReference type="OrthoDB" id="432483at2759"/>
<evidence type="ECO:0000256" key="2">
    <source>
        <dbReference type="ARBA" id="ARBA00012513"/>
    </source>
</evidence>
<dbReference type="SMART" id="SM00220">
    <property type="entry name" value="S_TKc"/>
    <property type="match status" value="1"/>
</dbReference>
<keyword evidence="15" id="KW-1185">Reference proteome</keyword>
<feature type="compositionally biased region" description="Basic and acidic residues" evidence="12">
    <location>
        <begin position="1"/>
        <end position="10"/>
    </location>
</feature>
<dbReference type="FunCoup" id="A0A7J7CQG8">
    <property type="interactions" value="121"/>
</dbReference>